<dbReference type="GO" id="GO:0006508">
    <property type="term" value="P:proteolysis"/>
    <property type="evidence" value="ECO:0007669"/>
    <property type="project" value="InterPro"/>
</dbReference>
<sequence length="68" mass="8046">MLFDTGYERSCWPEHVYIWSYLVVRFMIKNKRQEIEKILDFTCVGDHPRCQAVIRKGARDTIRNSPAG</sequence>
<dbReference type="GO" id="GO:0005576">
    <property type="term" value="C:extracellular region"/>
    <property type="evidence" value="ECO:0007669"/>
    <property type="project" value="InterPro"/>
</dbReference>
<dbReference type="Pfam" id="PF01752">
    <property type="entry name" value="Peptidase_M9"/>
    <property type="match status" value="1"/>
</dbReference>
<protein>
    <submittedName>
        <fullName evidence="1">Uncharacterized protein</fullName>
    </submittedName>
</protein>
<dbReference type="GO" id="GO:0004222">
    <property type="term" value="F:metalloendopeptidase activity"/>
    <property type="evidence" value="ECO:0007669"/>
    <property type="project" value="InterPro"/>
</dbReference>
<evidence type="ECO:0000313" key="1">
    <source>
        <dbReference type="EMBL" id="RSZ55235.1"/>
    </source>
</evidence>
<dbReference type="RefSeq" id="WP_126077767.1">
    <property type="nucleotide sequence ID" value="NZ_CP051166.1"/>
</dbReference>
<name>A0A430HCI1_9BURK</name>
<accession>A0A430HCI1</accession>
<reference evidence="1 2" key="1">
    <citation type="submission" date="2018-12" db="EMBL/GenBank/DDBJ databases">
        <authorList>
            <person name="Yang E."/>
        </authorList>
    </citation>
    <scope>NUCLEOTIDE SEQUENCE [LARGE SCALE GENOMIC DNA]</scope>
    <source>
        <strain evidence="1 2">SOD</strain>
    </source>
</reference>
<keyword evidence="2" id="KW-1185">Reference proteome</keyword>
<organism evidence="1 2">
    <name type="scientific">Massilia atriviolacea</name>
    <dbReference type="NCBI Taxonomy" id="2495579"/>
    <lineage>
        <taxon>Bacteria</taxon>
        <taxon>Pseudomonadati</taxon>
        <taxon>Pseudomonadota</taxon>
        <taxon>Betaproteobacteria</taxon>
        <taxon>Burkholderiales</taxon>
        <taxon>Oxalobacteraceae</taxon>
        <taxon>Telluria group</taxon>
        <taxon>Massilia</taxon>
    </lineage>
</organism>
<gene>
    <name evidence="1" type="ORF">EJB06_30370</name>
</gene>
<comment type="caution">
    <text evidence="1">The sequence shown here is derived from an EMBL/GenBank/DDBJ whole genome shotgun (WGS) entry which is preliminary data.</text>
</comment>
<dbReference type="GO" id="GO:0008270">
    <property type="term" value="F:zinc ion binding"/>
    <property type="evidence" value="ECO:0007669"/>
    <property type="project" value="InterPro"/>
</dbReference>
<dbReference type="InterPro" id="IPR002169">
    <property type="entry name" value="Peptidase_M9A/M9B"/>
</dbReference>
<dbReference type="EMBL" id="RXLQ01000030">
    <property type="protein sequence ID" value="RSZ55235.1"/>
    <property type="molecule type" value="Genomic_DNA"/>
</dbReference>
<evidence type="ECO:0000313" key="2">
    <source>
        <dbReference type="Proteomes" id="UP000278085"/>
    </source>
</evidence>
<proteinExistence type="predicted"/>
<dbReference type="AlphaFoldDB" id="A0A430HCI1"/>
<dbReference type="Gene3D" id="1.10.390.20">
    <property type="match status" value="1"/>
</dbReference>
<dbReference type="Proteomes" id="UP000278085">
    <property type="component" value="Unassembled WGS sequence"/>
</dbReference>